<feature type="transmembrane region" description="Helical" evidence="8">
    <location>
        <begin position="31"/>
        <end position="52"/>
    </location>
</feature>
<evidence type="ECO:0000313" key="10">
    <source>
        <dbReference type="Proteomes" id="UP000190888"/>
    </source>
</evidence>
<feature type="transmembrane region" description="Helical" evidence="8">
    <location>
        <begin position="298"/>
        <end position="326"/>
    </location>
</feature>
<feature type="transmembrane region" description="Helical" evidence="8">
    <location>
        <begin position="201"/>
        <end position="223"/>
    </location>
</feature>
<dbReference type="AlphaFoldDB" id="A0A1T4RK72"/>
<keyword evidence="6 8" id="KW-1133">Transmembrane helix</keyword>
<keyword evidence="5 8" id="KW-0812">Transmembrane</keyword>
<feature type="transmembrane region" description="Helical" evidence="8">
    <location>
        <begin position="265"/>
        <end position="286"/>
    </location>
</feature>
<comment type="subcellular location">
    <subcellularLocation>
        <location evidence="1">Cell membrane</location>
        <topology evidence="1">Multi-pass membrane protein</topology>
    </subcellularLocation>
</comment>
<accession>A0A1T4RK72</accession>
<protein>
    <submittedName>
        <fullName evidence="9">Predicted PurR-regulated permease PerM</fullName>
    </submittedName>
</protein>
<feature type="transmembrane region" description="Helical" evidence="8">
    <location>
        <begin position="143"/>
        <end position="167"/>
    </location>
</feature>
<feature type="transmembrane region" description="Helical" evidence="8">
    <location>
        <begin position="7"/>
        <end position="25"/>
    </location>
</feature>
<proteinExistence type="inferred from homology"/>
<keyword evidence="4" id="KW-1003">Cell membrane</keyword>
<evidence type="ECO:0000256" key="4">
    <source>
        <dbReference type="ARBA" id="ARBA00022475"/>
    </source>
</evidence>
<dbReference type="STRING" id="413434.SAMN04488132_11313"/>
<evidence type="ECO:0000256" key="3">
    <source>
        <dbReference type="ARBA" id="ARBA00022448"/>
    </source>
</evidence>
<dbReference type="PANTHER" id="PTHR21716">
    <property type="entry name" value="TRANSMEMBRANE PROTEIN"/>
    <property type="match status" value="1"/>
</dbReference>
<comment type="similarity">
    <text evidence="2">Belongs to the autoinducer-2 exporter (AI-2E) (TC 2.A.86) family.</text>
</comment>
<name>A0A1T4RK72_9BACT</name>
<feature type="transmembrane region" description="Helical" evidence="8">
    <location>
        <begin position="229"/>
        <end position="258"/>
    </location>
</feature>
<dbReference type="Pfam" id="PF01594">
    <property type="entry name" value="AI-2E_transport"/>
    <property type="match status" value="1"/>
</dbReference>
<evidence type="ECO:0000256" key="8">
    <source>
        <dbReference type="SAM" id="Phobius"/>
    </source>
</evidence>
<gene>
    <name evidence="9" type="ORF">SAMN04488132_11313</name>
</gene>
<dbReference type="Proteomes" id="UP000190888">
    <property type="component" value="Unassembled WGS sequence"/>
</dbReference>
<dbReference type="EMBL" id="FUWH01000013">
    <property type="protein sequence ID" value="SKA16382.1"/>
    <property type="molecule type" value="Genomic_DNA"/>
</dbReference>
<dbReference type="OrthoDB" id="9793390at2"/>
<dbReference type="InterPro" id="IPR002549">
    <property type="entry name" value="AI-2E-like"/>
</dbReference>
<keyword evidence="7 8" id="KW-0472">Membrane</keyword>
<evidence type="ECO:0000256" key="2">
    <source>
        <dbReference type="ARBA" id="ARBA00009773"/>
    </source>
</evidence>
<dbReference type="RefSeq" id="WP_078832632.1">
    <property type="nucleotide sequence ID" value="NZ_FUWH01000013.1"/>
</dbReference>
<dbReference type="GO" id="GO:0055085">
    <property type="term" value="P:transmembrane transport"/>
    <property type="evidence" value="ECO:0007669"/>
    <property type="project" value="TreeGrafter"/>
</dbReference>
<feature type="transmembrane region" description="Helical" evidence="8">
    <location>
        <begin position="64"/>
        <end position="87"/>
    </location>
</feature>
<keyword evidence="3" id="KW-0813">Transport</keyword>
<evidence type="ECO:0000313" key="9">
    <source>
        <dbReference type="EMBL" id="SKA16382.1"/>
    </source>
</evidence>
<evidence type="ECO:0000256" key="1">
    <source>
        <dbReference type="ARBA" id="ARBA00004651"/>
    </source>
</evidence>
<evidence type="ECO:0000256" key="6">
    <source>
        <dbReference type="ARBA" id="ARBA00022989"/>
    </source>
</evidence>
<evidence type="ECO:0000256" key="7">
    <source>
        <dbReference type="ARBA" id="ARBA00023136"/>
    </source>
</evidence>
<evidence type="ECO:0000256" key="5">
    <source>
        <dbReference type="ARBA" id="ARBA00022692"/>
    </source>
</evidence>
<reference evidence="9 10" key="1">
    <citation type="submission" date="2017-02" db="EMBL/GenBank/DDBJ databases">
        <authorList>
            <person name="Peterson S.W."/>
        </authorList>
    </citation>
    <scope>NUCLEOTIDE SEQUENCE [LARGE SCALE GENOMIC DNA]</scope>
    <source>
        <strain evidence="9 10">DSM 22335</strain>
    </source>
</reference>
<organism evidence="9 10">
    <name type="scientific">Sediminibacterium ginsengisoli</name>
    <dbReference type="NCBI Taxonomy" id="413434"/>
    <lineage>
        <taxon>Bacteria</taxon>
        <taxon>Pseudomonadati</taxon>
        <taxon>Bacteroidota</taxon>
        <taxon>Chitinophagia</taxon>
        <taxon>Chitinophagales</taxon>
        <taxon>Chitinophagaceae</taxon>
        <taxon>Sediminibacterium</taxon>
    </lineage>
</organism>
<sequence length="359" mass="40722">MKQTQPFYVRLAISLVCLVFSVLILREASALLIPLFGGFLLAIVLLPLVHVLERKGTSRSGASMIAVSCFILAFFTINYFLTAQLALFSTELPNINNKMQEMFAGLQSWFSSKFHIDQAHQINYLSSSFKDIVTWITGFASRLVLYLGNIIVWILFVCIYAYFILYYRRLLVRFVMKLLEKDYPDQVQHIIRENKKVIKEYIVGLLLEFLIVLLLSFFALLILNIKYAMMLAIIVALLNIVPYLGIYTAVLFVMLVTYANSTGTAAIQAAVALLIIHFIDALFLLPRIVGSRMKMNPFITIIAVITGDIIWGVPGMFLFIPLAAMLKIIFQHISSMEAWAILLDEDKPVKKKKRTADQG</sequence>
<keyword evidence="10" id="KW-1185">Reference proteome</keyword>
<dbReference type="PANTHER" id="PTHR21716:SF53">
    <property type="entry name" value="PERMEASE PERM-RELATED"/>
    <property type="match status" value="1"/>
</dbReference>
<dbReference type="GO" id="GO:0005886">
    <property type="term" value="C:plasma membrane"/>
    <property type="evidence" value="ECO:0007669"/>
    <property type="project" value="UniProtKB-SubCell"/>
</dbReference>